<evidence type="ECO:0000256" key="2">
    <source>
        <dbReference type="ARBA" id="ARBA00022603"/>
    </source>
</evidence>
<proteinExistence type="predicted"/>
<dbReference type="Proteomes" id="UP000434172">
    <property type="component" value="Unassembled WGS sequence"/>
</dbReference>
<sequence length="308" mass="34307">MQFSITLFALFAGLAAASPTVIEPRQNTAVETATENTDGPGRLISHFTSRDREKQSSGWSELWESDESNLWDRGKPSPALIDLIESRSEVLPRPATRRRLKALVPGCGKGYDVVMLALHGYNVYGLEVSARGADVARQYAAAELPEPGEYNFGTHDSVSGAQPGEVMILAGDFFKRDWEAQCASSSGDDFQGFDLIYDYTFLCALLPEMRKDWARRMQELLSLTGVLVCLEFPLYKDLDMRGPPWGLRGVYWNILAQGGDGLVQEPVVEDAEDKSLKGAFRRVEYFKPPRSYENGKGTDVVSVWTEKF</sequence>
<dbReference type="Pfam" id="PF05724">
    <property type="entry name" value="TPMT"/>
    <property type="match status" value="1"/>
</dbReference>
<dbReference type="GO" id="GO:0008757">
    <property type="term" value="F:S-adenosylmethionine-dependent methyltransferase activity"/>
    <property type="evidence" value="ECO:0007669"/>
    <property type="project" value="InterPro"/>
</dbReference>
<gene>
    <name evidence="7" type="ORF">GQ607_012240</name>
</gene>
<evidence type="ECO:0000313" key="8">
    <source>
        <dbReference type="Proteomes" id="UP000434172"/>
    </source>
</evidence>
<evidence type="ECO:0000313" key="7">
    <source>
        <dbReference type="EMBL" id="KAF0320484.1"/>
    </source>
</evidence>
<keyword evidence="2 7" id="KW-0489">Methyltransferase</keyword>
<dbReference type="SUPFAM" id="SSF53335">
    <property type="entry name" value="S-adenosyl-L-methionine-dependent methyltransferases"/>
    <property type="match status" value="1"/>
</dbReference>
<evidence type="ECO:0000256" key="3">
    <source>
        <dbReference type="ARBA" id="ARBA00022679"/>
    </source>
</evidence>
<feature type="chain" id="PRO_5034395737" evidence="6">
    <location>
        <begin position="18"/>
        <end position="308"/>
    </location>
</feature>
<dbReference type="OrthoDB" id="276151at2759"/>
<dbReference type="EMBL" id="WOWK01000082">
    <property type="protein sequence ID" value="KAF0320484.1"/>
    <property type="molecule type" value="Genomic_DNA"/>
</dbReference>
<accession>A0A8H3ZHZ9</accession>
<dbReference type="InterPro" id="IPR008854">
    <property type="entry name" value="TPMT"/>
</dbReference>
<name>A0A8H3ZHZ9_9PEZI</name>
<dbReference type="PANTHER" id="PTHR32183">
    <property type="match status" value="1"/>
</dbReference>
<keyword evidence="1" id="KW-0597">Phosphoprotein</keyword>
<reference evidence="7 8" key="1">
    <citation type="submission" date="2019-12" db="EMBL/GenBank/DDBJ databases">
        <title>A genome sequence resource for the geographically widespread anthracnose pathogen Colletotrichum asianum.</title>
        <authorList>
            <person name="Meng Y."/>
        </authorList>
    </citation>
    <scope>NUCLEOTIDE SEQUENCE [LARGE SCALE GENOMIC DNA]</scope>
    <source>
        <strain evidence="7 8">ICMP 18580</strain>
    </source>
</reference>
<comment type="caution">
    <text evidence="7">The sequence shown here is derived from an EMBL/GenBank/DDBJ whole genome shotgun (WGS) entry which is preliminary data.</text>
</comment>
<keyword evidence="4" id="KW-0949">S-adenosyl-L-methionine</keyword>
<dbReference type="AlphaFoldDB" id="A0A8H3ZHZ9"/>
<feature type="signal peptide" evidence="6">
    <location>
        <begin position="1"/>
        <end position="17"/>
    </location>
</feature>
<protein>
    <submittedName>
        <fullName evidence="7">Thiopurine s-methyltransferase family protein</fullName>
    </submittedName>
</protein>
<keyword evidence="3 7" id="KW-0808">Transferase</keyword>
<dbReference type="InterPro" id="IPR029063">
    <property type="entry name" value="SAM-dependent_MTases_sf"/>
</dbReference>
<dbReference type="Gene3D" id="3.40.50.150">
    <property type="entry name" value="Vaccinia Virus protein VP39"/>
    <property type="match status" value="1"/>
</dbReference>
<keyword evidence="8" id="KW-1185">Reference proteome</keyword>
<evidence type="ECO:0000256" key="4">
    <source>
        <dbReference type="ARBA" id="ARBA00022691"/>
    </source>
</evidence>
<dbReference type="PANTHER" id="PTHR32183:SF6">
    <property type="entry name" value="CYSTEINE SULFINATE DESULFINASE_CYSTEINE DESULFURASE AND RELATED ENZYMES"/>
    <property type="match status" value="1"/>
</dbReference>
<evidence type="ECO:0000256" key="1">
    <source>
        <dbReference type="ARBA" id="ARBA00022553"/>
    </source>
</evidence>
<keyword evidence="6" id="KW-0732">Signal</keyword>
<dbReference type="CDD" id="cd02440">
    <property type="entry name" value="AdoMet_MTases"/>
    <property type="match status" value="1"/>
</dbReference>
<organism evidence="7 8">
    <name type="scientific">Colletotrichum asianum</name>
    <dbReference type="NCBI Taxonomy" id="702518"/>
    <lineage>
        <taxon>Eukaryota</taxon>
        <taxon>Fungi</taxon>
        <taxon>Dikarya</taxon>
        <taxon>Ascomycota</taxon>
        <taxon>Pezizomycotina</taxon>
        <taxon>Sordariomycetes</taxon>
        <taxon>Hypocreomycetidae</taxon>
        <taxon>Glomerellales</taxon>
        <taxon>Glomerellaceae</taxon>
        <taxon>Colletotrichum</taxon>
        <taxon>Colletotrichum gloeosporioides species complex</taxon>
    </lineage>
</organism>
<dbReference type="GO" id="GO:0032259">
    <property type="term" value="P:methylation"/>
    <property type="evidence" value="ECO:0007669"/>
    <property type="project" value="UniProtKB-KW"/>
</dbReference>
<evidence type="ECO:0000256" key="6">
    <source>
        <dbReference type="SAM" id="SignalP"/>
    </source>
</evidence>
<evidence type="ECO:0000256" key="5">
    <source>
        <dbReference type="SAM" id="MobiDB-lite"/>
    </source>
</evidence>
<feature type="region of interest" description="Disordered" evidence="5">
    <location>
        <begin position="31"/>
        <end position="59"/>
    </location>
</feature>
<dbReference type="PROSITE" id="PS51585">
    <property type="entry name" value="SAM_MT_TPMT"/>
    <property type="match status" value="1"/>
</dbReference>